<comment type="caution">
    <text evidence="3">The sequence shown here is derived from an EMBL/GenBank/DDBJ whole genome shotgun (WGS) entry which is preliminary data.</text>
</comment>
<proteinExistence type="predicted"/>
<evidence type="ECO:0000313" key="3">
    <source>
        <dbReference type="EMBL" id="KAK7682555.1"/>
    </source>
</evidence>
<dbReference type="Gene3D" id="1.50.10.20">
    <property type="match status" value="1"/>
</dbReference>
<dbReference type="PANTHER" id="PTHR47791:SF3">
    <property type="entry name" value="MEIOTICALLY UP-REGULATED GENE 191 PROTEIN"/>
    <property type="match status" value="1"/>
</dbReference>
<protein>
    <recommendedName>
        <fullName evidence="5">Glycoside hydrolase family 76 protein</fullName>
    </recommendedName>
</protein>
<dbReference type="SUPFAM" id="SSF48208">
    <property type="entry name" value="Six-hairpin glycosidases"/>
    <property type="match status" value="1"/>
</dbReference>
<dbReference type="AlphaFoldDB" id="A0AAW0G0M1"/>
<evidence type="ECO:0000256" key="2">
    <source>
        <dbReference type="SAM" id="Phobius"/>
    </source>
</evidence>
<feature type="region of interest" description="Disordered" evidence="1">
    <location>
        <begin position="361"/>
        <end position="384"/>
    </location>
</feature>
<dbReference type="Pfam" id="PF03663">
    <property type="entry name" value="Glyco_hydro_76"/>
    <property type="match status" value="1"/>
</dbReference>
<dbReference type="InterPro" id="IPR053169">
    <property type="entry name" value="MUG_Protein"/>
</dbReference>
<organism evidence="3 4">
    <name type="scientific">Cerrena zonata</name>
    <dbReference type="NCBI Taxonomy" id="2478898"/>
    <lineage>
        <taxon>Eukaryota</taxon>
        <taxon>Fungi</taxon>
        <taxon>Dikarya</taxon>
        <taxon>Basidiomycota</taxon>
        <taxon>Agaricomycotina</taxon>
        <taxon>Agaricomycetes</taxon>
        <taxon>Polyporales</taxon>
        <taxon>Cerrenaceae</taxon>
        <taxon>Cerrena</taxon>
    </lineage>
</organism>
<dbReference type="Proteomes" id="UP001385951">
    <property type="component" value="Unassembled WGS sequence"/>
</dbReference>
<gene>
    <name evidence="3" type="ORF">QCA50_014355</name>
</gene>
<name>A0AAW0G0M1_9APHY</name>
<feature type="region of interest" description="Disordered" evidence="1">
    <location>
        <begin position="271"/>
        <end position="345"/>
    </location>
</feature>
<evidence type="ECO:0008006" key="5">
    <source>
        <dbReference type="Google" id="ProtNLM"/>
    </source>
</evidence>
<dbReference type="InterPro" id="IPR008928">
    <property type="entry name" value="6-hairpin_glycosidase_sf"/>
</dbReference>
<keyword evidence="2" id="KW-0472">Membrane</keyword>
<sequence length="384" mass="41087">MLISSLSSRLFEVTQNATYRDAAQLASDFIQFHLYNGKTILDTINLSNCTSNLAEETYNPGLYIGGLSVLVNQTQNATMGNFLNNLISNSIKNPTWTGPDGVITEGPTTDIEANYDGSAFKGIFIRELYEAWSRTSKDSDVAKLIQSYVMVQFNALLELAKAPDNDYFSPLWHGPADPKLIPQGQLSALDVFNAAAGMANVEAQPSEPTPTPPVHKQSKAGVIAGSVIGVAAFIAIVALLVVYLVRRRWRSRYGTPDSDEAQVWTTVSASPHTPEIGVTPFSQLSPASNAGIPEKLRNDMDFGHDPTTPTSQIAGSSAVPVSVPRQSTLPESSVNPPSTANAGSDTIPELVQRLNVAIAQLPPRSGGDDASTVSDVPPVYTRSL</sequence>
<evidence type="ECO:0000313" key="4">
    <source>
        <dbReference type="Proteomes" id="UP001385951"/>
    </source>
</evidence>
<feature type="compositionally biased region" description="Basic and acidic residues" evidence="1">
    <location>
        <begin position="294"/>
        <end position="304"/>
    </location>
</feature>
<keyword evidence="2" id="KW-1133">Transmembrane helix</keyword>
<dbReference type="PANTHER" id="PTHR47791">
    <property type="entry name" value="MEIOTICALLY UP-REGULATED GENE 191 PROTEIN"/>
    <property type="match status" value="1"/>
</dbReference>
<keyword evidence="2" id="KW-0812">Transmembrane</keyword>
<evidence type="ECO:0000256" key="1">
    <source>
        <dbReference type="SAM" id="MobiDB-lite"/>
    </source>
</evidence>
<dbReference type="InterPro" id="IPR005198">
    <property type="entry name" value="Glyco_hydro_76"/>
</dbReference>
<accession>A0AAW0G0M1</accession>
<feature type="compositionally biased region" description="Polar residues" evidence="1">
    <location>
        <begin position="324"/>
        <end position="344"/>
    </location>
</feature>
<dbReference type="GO" id="GO:0005975">
    <property type="term" value="P:carbohydrate metabolic process"/>
    <property type="evidence" value="ECO:0007669"/>
    <property type="project" value="InterPro"/>
</dbReference>
<keyword evidence="4" id="KW-1185">Reference proteome</keyword>
<dbReference type="EMBL" id="JASBNA010000035">
    <property type="protein sequence ID" value="KAK7682555.1"/>
    <property type="molecule type" value="Genomic_DNA"/>
</dbReference>
<feature type="transmembrane region" description="Helical" evidence="2">
    <location>
        <begin position="222"/>
        <end position="245"/>
    </location>
</feature>
<dbReference type="CDD" id="cd12087">
    <property type="entry name" value="TM_EGFR-like"/>
    <property type="match status" value="1"/>
</dbReference>
<reference evidence="3 4" key="1">
    <citation type="submission" date="2022-09" db="EMBL/GenBank/DDBJ databases">
        <authorList>
            <person name="Palmer J.M."/>
        </authorList>
    </citation>
    <scope>NUCLEOTIDE SEQUENCE [LARGE SCALE GENOMIC DNA]</scope>
    <source>
        <strain evidence="3 4">DSM 7382</strain>
    </source>
</reference>